<evidence type="ECO:0000313" key="3">
    <source>
        <dbReference type="Proteomes" id="UP000256980"/>
    </source>
</evidence>
<dbReference type="Proteomes" id="UP000256980">
    <property type="component" value="Unassembled WGS sequence"/>
</dbReference>
<protein>
    <submittedName>
        <fullName evidence="2">Uncharacterized protein</fullName>
    </submittedName>
</protein>
<accession>A0A3D9GPL9</accession>
<organism evidence="2 3">
    <name type="scientific">Winogradskyella eximia</name>
    <dbReference type="NCBI Taxonomy" id="262006"/>
    <lineage>
        <taxon>Bacteria</taxon>
        <taxon>Pseudomonadati</taxon>
        <taxon>Bacteroidota</taxon>
        <taxon>Flavobacteriia</taxon>
        <taxon>Flavobacteriales</taxon>
        <taxon>Flavobacteriaceae</taxon>
        <taxon>Winogradskyella</taxon>
    </lineage>
</organism>
<dbReference type="AlphaFoldDB" id="A0A3D9GPL9"/>
<proteinExistence type="predicted"/>
<reference evidence="2 3" key="1">
    <citation type="submission" date="2018-07" db="EMBL/GenBank/DDBJ databases">
        <title>Genomic Encyclopedia of Type Strains, Phase III (KMG-III): the genomes of soil and plant-associated and newly described type strains.</title>
        <authorList>
            <person name="Whitman W."/>
        </authorList>
    </citation>
    <scope>NUCLEOTIDE SEQUENCE [LARGE SCALE GENOMIC DNA]</scope>
    <source>
        <strain evidence="2 3">CECT 7946</strain>
    </source>
</reference>
<sequence length="145" mass="17154">MRYELDYRILTRKTVAYFANYELEFYGGKDFRLFGTDFAYILTLLPIGFYFISRKVSSINKIIGLNLVYMILIPIFYCLYCFLESQFIKMSITNPIMKDGIFQYDLNNVNYRMIIFSTIITTFISGIIIRKITNKKKPIANTVYN</sequence>
<feature type="transmembrane region" description="Helical" evidence="1">
    <location>
        <begin position="31"/>
        <end position="52"/>
    </location>
</feature>
<keyword evidence="1" id="KW-1133">Transmembrane helix</keyword>
<evidence type="ECO:0000313" key="2">
    <source>
        <dbReference type="EMBL" id="RED38155.1"/>
    </source>
</evidence>
<keyword evidence="1" id="KW-0812">Transmembrane</keyword>
<evidence type="ECO:0000256" key="1">
    <source>
        <dbReference type="SAM" id="Phobius"/>
    </source>
</evidence>
<feature type="transmembrane region" description="Helical" evidence="1">
    <location>
        <begin position="109"/>
        <end position="129"/>
    </location>
</feature>
<keyword evidence="1" id="KW-0472">Membrane</keyword>
<feature type="transmembrane region" description="Helical" evidence="1">
    <location>
        <begin position="64"/>
        <end position="89"/>
    </location>
</feature>
<name>A0A3D9GPL9_9FLAO</name>
<dbReference type="EMBL" id="QRDV01000013">
    <property type="protein sequence ID" value="RED38155.1"/>
    <property type="molecule type" value="Genomic_DNA"/>
</dbReference>
<gene>
    <name evidence="2" type="ORF">DFQ10_1133</name>
</gene>
<comment type="caution">
    <text evidence="2">The sequence shown here is derived from an EMBL/GenBank/DDBJ whole genome shotgun (WGS) entry which is preliminary data.</text>
</comment>
<keyword evidence="3" id="KW-1185">Reference proteome</keyword>